<feature type="domain" description="Protein kinase" evidence="23">
    <location>
        <begin position="395"/>
        <end position="709"/>
    </location>
</feature>
<evidence type="ECO:0000256" key="22">
    <source>
        <dbReference type="SAM" id="MobiDB-lite"/>
    </source>
</evidence>
<evidence type="ECO:0000256" key="18">
    <source>
        <dbReference type="ARBA" id="ARBA00053811"/>
    </source>
</evidence>
<feature type="compositionally biased region" description="Low complexity" evidence="22">
    <location>
        <begin position="40"/>
        <end position="60"/>
    </location>
</feature>
<evidence type="ECO:0000256" key="1">
    <source>
        <dbReference type="ARBA" id="ARBA00001946"/>
    </source>
</evidence>
<dbReference type="PROSITE" id="PS00107">
    <property type="entry name" value="PROTEIN_KINASE_ATP"/>
    <property type="match status" value="1"/>
</dbReference>
<dbReference type="InterPro" id="IPR024604">
    <property type="entry name" value="GSG2_C"/>
</dbReference>
<comment type="caution">
    <text evidence="24">The sequence shown here is derived from an EMBL/GenBank/DDBJ whole genome shotgun (WGS) entry which is preliminary data.</text>
</comment>
<keyword evidence="12" id="KW-0418">Kinase</keyword>
<dbReference type="InterPro" id="IPR011009">
    <property type="entry name" value="Kinase-like_dom_sf"/>
</dbReference>
<dbReference type="Gene3D" id="3.30.200.20">
    <property type="entry name" value="Phosphorylase Kinase, domain 1"/>
    <property type="match status" value="1"/>
</dbReference>
<keyword evidence="7" id="KW-0963">Cytoplasm</keyword>
<comment type="catalytic activity">
    <reaction evidence="17">
        <text>L-seryl-[protein] + ATP = O-phospho-L-seryl-[protein] + ADP + H(+)</text>
        <dbReference type="Rhea" id="RHEA:17989"/>
        <dbReference type="Rhea" id="RHEA-COMP:9863"/>
        <dbReference type="Rhea" id="RHEA-COMP:11604"/>
        <dbReference type="ChEBI" id="CHEBI:15378"/>
        <dbReference type="ChEBI" id="CHEBI:29999"/>
        <dbReference type="ChEBI" id="CHEBI:30616"/>
        <dbReference type="ChEBI" id="CHEBI:83421"/>
        <dbReference type="ChEBI" id="CHEBI:456216"/>
        <dbReference type="EC" id="2.7.11.1"/>
    </reaction>
</comment>
<feature type="binding site" evidence="21">
    <location>
        <position position="422"/>
    </location>
    <ligand>
        <name>ATP</name>
        <dbReference type="ChEBI" id="CHEBI:30616"/>
    </ligand>
</feature>
<evidence type="ECO:0000313" key="25">
    <source>
        <dbReference type="Proteomes" id="UP000287033"/>
    </source>
</evidence>
<dbReference type="PROSITE" id="PS50011">
    <property type="entry name" value="PROTEIN_KINASE_DOM"/>
    <property type="match status" value="1"/>
</dbReference>
<accession>A0A401SZB4</accession>
<dbReference type="GO" id="GO:0005819">
    <property type="term" value="C:spindle"/>
    <property type="evidence" value="ECO:0007669"/>
    <property type="project" value="UniProtKB-SubCell"/>
</dbReference>
<keyword evidence="13 21" id="KW-0067">ATP-binding</keyword>
<proteinExistence type="predicted"/>
<keyword evidence="15" id="KW-0539">Nucleus</keyword>
<name>A0A401SZB4_CHIPU</name>
<keyword evidence="9" id="KW-0597">Phosphoprotein</keyword>
<dbReference type="GO" id="GO:1901991">
    <property type="term" value="P:negative regulation of mitotic cell cycle phase transition"/>
    <property type="evidence" value="ECO:0007669"/>
    <property type="project" value="UniProtKB-ARBA"/>
</dbReference>
<evidence type="ECO:0000256" key="16">
    <source>
        <dbReference type="ARBA" id="ARBA00047899"/>
    </source>
</evidence>
<comment type="function">
    <text evidence="18">Serine/threonine-protein kinase that phosphorylates histone H3 at 'Thr-3' (H3T3ph) during mitosis. May act through H3T3ph to both position and modulate activation of AURKB and other components of the chromosomal passenger complex (CPC) at centromeres to ensure proper chromatid cohesion, metaphase alignment and normal progression through the cell cycle.</text>
</comment>
<evidence type="ECO:0000259" key="23">
    <source>
        <dbReference type="PROSITE" id="PS50011"/>
    </source>
</evidence>
<evidence type="ECO:0000256" key="17">
    <source>
        <dbReference type="ARBA" id="ARBA00048679"/>
    </source>
</evidence>
<comment type="cofactor">
    <cofactor evidence="1">
        <name>Mg(2+)</name>
        <dbReference type="ChEBI" id="CHEBI:18420"/>
    </cofactor>
</comment>
<evidence type="ECO:0000256" key="3">
    <source>
        <dbReference type="ARBA" id="ARBA00004186"/>
    </source>
</evidence>
<dbReference type="OrthoDB" id="21018at2759"/>
<evidence type="ECO:0000313" key="24">
    <source>
        <dbReference type="EMBL" id="GCC35725.1"/>
    </source>
</evidence>
<dbReference type="SMART" id="SM00220">
    <property type="entry name" value="S_TKc"/>
    <property type="match status" value="1"/>
</dbReference>
<dbReference type="PANTHER" id="PTHR24419">
    <property type="entry name" value="INTERLEUKIN-1 RECEPTOR-ASSOCIATED KINASE"/>
    <property type="match status" value="1"/>
</dbReference>
<dbReference type="EC" id="2.7.11.1" evidence="5"/>
<dbReference type="GO" id="GO:0051276">
    <property type="term" value="P:chromosome organization"/>
    <property type="evidence" value="ECO:0007669"/>
    <property type="project" value="UniProtKB-ARBA"/>
</dbReference>
<evidence type="ECO:0000256" key="20">
    <source>
        <dbReference type="ARBA" id="ARBA00081741"/>
    </source>
</evidence>
<dbReference type="GO" id="GO:0072354">
    <property type="term" value="F:histone H3T3 kinase activity"/>
    <property type="evidence" value="ECO:0007669"/>
    <property type="project" value="TreeGrafter"/>
</dbReference>
<keyword evidence="8" id="KW-0723">Serine/threonine-protein kinase</keyword>
<evidence type="ECO:0000256" key="12">
    <source>
        <dbReference type="ARBA" id="ARBA00022777"/>
    </source>
</evidence>
<evidence type="ECO:0000256" key="5">
    <source>
        <dbReference type="ARBA" id="ARBA00012513"/>
    </source>
</evidence>
<sequence>MKAQAGGRSALVRTYGKYRQRTVKASKWLSPDTGRDHLFSSSDSIDNSSHCSSGGSRNPSFKTKKRQQKASLNVSNAKLTAKKKIGKQPKSKSVERKHPYAFRSRGISHDKNQSSSSTEDENQENRMFMQDKENRFVPVTRNGMEEIVKVSPNLKYVTYRRKLRNCKNVSNQDVNTQLQVRKKELLGSLIESSESSISFNKPKKAGRSSCKAKKFRCNSRVSSLSGSAFQKNMDLASIAVKSVKKSTVDLYRHPESQTTKIKNLKSTLISSSSVSTPLGSRNWSRFKATHSIHKRKKVIVTPLRSGCTMSLQSSPESSCLSGTENCNNQSLNKLISMANFSATPLSNRMKGSRSRIMEKWSILQPVFLTDEEKVYCECQQNGPVSFKECIPYTMLEKCEKIGEGIFGEVFQMINNGKCVVFKIIPIEGEKPVNGEPQKKFGEVLPEIIISKQLSQLSEESENCTTGFISLYSVHCVKDSYPLELLKAWDKYNQTKSSENDRPDASFKEQLYIIFEFENGGNDLESMHTKIPSLESARSILQQVTASLAVAEKALNFEHRDLHWGNVLVKKTAIKQIEYKLCGKTFNIDTHGFVTNIIDYTLSRMGTDDIVHFCDLFSEDSFFCGQGDYQFDIYRKMKKENFNNWAEYNPHTNVLWLHYLADKMLSMQYKKRNTKAHRILKETFKEFMQECLEYQCAADVLTSAQLFQNS</sequence>
<evidence type="ECO:0000256" key="15">
    <source>
        <dbReference type="ARBA" id="ARBA00023242"/>
    </source>
</evidence>
<evidence type="ECO:0000256" key="6">
    <source>
        <dbReference type="ARBA" id="ARBA00022454"/>
    </source>
</evidence>
<evidence type="ECO:0000256" key="19">
    <source>
        <dbReference type="ARBA" id="ARBA00069281"/>
    </source>
</evidence>
<feature type="region of interest" description="Disordered" evidence="22">
    <location>
        <begin position="26"/>
        <end position="128"/>
    </location>
</feature>
<dbReference type="SMART" id="SM01331">
    <property type="entry name" value="DUF3635"/>
    <property type="match status" value="1"/>
</dbReference>
<evidence type="ECO:0000256" key="8">
    <source>
        <dbReference type="ARBA" id="ARBA00022527"/>
    </source>
</evidence>
<dbReference type="GO" id="GO:0035556">
    <property type="term" value="P:intracellular signal transduction"/>
    <property type="evidence" value="ECO:0007669"/>
    <property type="project" value="TreeGrafter"/>
</dbReference>
<evidence type="ECO:0000256" key="2">
    <source>
        <dbReference type="ARBA" id="ARBA00004123"/>
    </source>
</evidence>
<dbReference type="PANTHER" id="PTHR24419:SF18">
    <property type="entry name" value="SERINE_THREONINE-PROTEIN KINASE HASPIN"/>
    <property type="match status" value="1"/>
</dbReference>
<dbReference type="InterPro" id="IPR000719">
    <property type="entry name" value="Prot_kinase_dom"/>
</dbReference>
<feature type="compositionally biased region" description="Basic residues" evidence="22">
    <location>
        <begin position="80"/>
        <end position="90"/>
    </location>
</feature>
<dbReference type="GO" id="GO:0005694">
    <property type="term" value="C:chromosome"/>
    <property type="evidence" value="ECO:0007669"/>
    <property type="project" value="UniProtKB-SubCell"/>
</dbReference>
<dbReference type="Proteomes" id="UP000287033">
    <property type="component" value="Unassembled WGS sequence"/>
</dbReference>
<keyword evidence="14" id="KW-0206">Cytoskeleton</keyword>
<evidence type="ECO:0000256" key="7">
    <source>
        <dbReference type="ARBA" id="ARBA00022490"/>
    </source>
</evidence>
<evidence type="ECO:0000256" key="14">
    <source>
        <dbReference type="ARBA" id="ARBA00023212"/>
    </source>
</evidence>
<dbReference type="EMBL" id="BEZZ01000737">
    <property type="protein sequence ID" value="GCC35725.1"/>
    <property type="molecule type" value="Genomic_DNA"/>
</dbReference>
<reference evidence="24 25" key="1">
    <citation type="journal article" date="2018" name="Nat. Ecol. Evol.">
        <title>Shark genomes provide insights into elasmobranch evolution and the origin of vertebrates.</title>
        <authorList>
            <person name="Hara Y"/>
            <person name="Yamaguchi K"/>
            <person name="Onimaru K"/>
            <person name="Kadota M"/>
            <person name="Koyanagi M"/>
            <person name="Keeley SD"/>
            <person name="Tatsumi K"/>
            <person name="Tanaka K"/>
            <person name="Motone F"/>
            <person name="Kageyama Y"/>
            <person name="Nozu R"/>
            <person name="Adachi N"/>
            <person name="Nishimura O"/>
            <person name="Nakagawa R"/>
            <person name="Tanegashima C"/>
            <person name="Kiyatake I"/>
            <person name="Matsumoto R"/>
            <person name="Murakumo K"/>
            <person name="Nishida K"/>
            <person name="Terakita A"/>
            <person name="Kuratani S"/>
            <person name="Sato K"/>
            <person name="Hyodo S Kuraku.S."/>
        </authorList>
    </citation>
    <scope>NUCLEOTIDE SEQUENCE [LARGE SCALE GENOMIC DNA]</scope>
</reference>
<keyword evidence="6" id="KW-0158">Chromosome</keyword>
<keyword evidence="25" id="KW-1185">Reference proteome</keyword>
<keyword evidence="11 21" id="KW-0547">Nucleotide-binding</keyword>
<dbReference type="GO" id="GO:0005634">
    <property type="term" value="C:nucleus"/>
    <property type="evidence" value="ECO:0007669"/>
    <property type="project" value="UniProtKB-SubCell"/>
</dbReference>
<dbReference type="Pfam" id="PF12330">
    <property type="entry name" value="Haspin_kinase"/>
    <property type="match status" value="1"/>
</dbReference>
<dbReference type="GO" id="GO:0000278">
    <property type="term" value="P:mitotic cell cycle"/>
    <property type="evidence" value="ECO:0007669"/>
    <property type="project" value="TreeGrafter"/>
</dbReference>
<gene>
    <name evidence="24" type="ORF">chiPu_0014213</name>
</gene>
<dbReference type="AlphaFoldDB" id="A0A401SZB4"/>
<comment type="catalytic activity">
    <reaction evidence="16">
        <text>L-threonyl-[protein] + ATP = O-phospho-L-threonyl-[protein] + ADP + H(+)</text>
        <dbReference type="Rhea" id="RHEA:46608"/>
        <dbReference type="Rhea" id="RHEA-COMP:11060"/>
        <dbReference type="Rhea" id="RHEA-COMP:11605"/>
        <dbReference type="ChEBI" id="CHEBI:15378"/>
        <dbReference type="ChEBI" id="CHEBI:30013"/>
        <dbReference type="ChEBI" id="CHEBI:30616"/>
        <dbReference type="ChEBI" id="CHEBI:61977"/>
        <dbReference type="ChEBI" id="CHEBI:456216"/>
        <dbReference type="EC" id="2.7.11.1"/>
    </reaction>
</comment>
<dbReference type="SUPFAM" id="SSF56112">
    <property type="entry name" value="Protein kinase-like (PK-like)"/>
    <property type="match status" value="1"/>
</dbReference>
<evidence type="ECO:0000256" key="13">
    <source>
        <dbReference type="ARBA" id="ARBA00022840"/>
    </source>
</evidence>
<dbReference type="InterPro" id="IPR017441">
    <property type="entry name" value="Protein_kinase_ATP_BS"/>
</dbReference>
<dbReference type="OMA" id="YIIFEFE"/>
<dbReference type="GO" id="GO:0005737">
    <property type="term" value="C:cytoplasm"/>
    <property type="evidence" value="ECO:0007669"/>
    <property type="project" value="TreeGrafter"/>
</dbReference>
<dbReference type="Gene3D" id="1.10.510.10">
    <property type="entry name" value="Transferase(Phosphotransferase) domain 1"/>
    <property type="match status" value="1"/>
</dbReference>
<feature type="compositionally biased region" description="Polar residues" evidence="22">
    <location>
        <begin position="69"/>
        <end position="78"/>
    </location>
</feature>
<comment type="subcellular location">
    <subcellularLocation>
        <location evidence="4">Chromosome</location>
    </subcellularLocation>
    <subcellularLocation>
        <location evidence="3">Cytoplasm</location>
        <location evidence="3">Cytoskeleton</location>
        <location evidence="3">Spindle</location>
    </subcellularLocation>
    <subcellularLocation>
        <location evidence="2">Nucleus</location>
    </subcellularLocation>
</comment>
<evidence type="ECO:0000256" key="4">
    <source>
        <dbReference type="ARBA" id="ARBA00004286"/>
    </source>
</evidence>
<organism evidence="24 25">
    <name type="scientific">Chiloscyllium punctatum</name>
    <name type="common">Brownbanded bambooshark</name>
    <name type="synonym">Hemiscyllium punctatum</name>
    <dbReference type="NCBI Taxonomy" id="137246"/>
    <lineage>
        <taxon>Eukaryota</taxon>
        <taxon>Metazoa</taxon>
        <taxon>Chordata</taxon>
        <taxon>Craniata</taxon>
        <taxon>Vertebrata</taxon>
        <taxon>Chondrichthyes</taxon>
        <taxon>Elasmobranchii</taxon>
        <taxon>Galeomorphii</taxon>
        <taxon>Galeoidea</taxon>
        <taxon>Orectolobiformes</taxon>
        <taxon>Hemiscylliidae</taxon>
        <taxon>Chiloscyllium</taxon>
    </lineage>
</organism>
<evidence type="ECO:0000256" key="9">
    <source>
        <dbReference type="ARBA" id="ARBA00022553"/>
    </source>
</evidence>
<protein>
    <recommendedName>
        <fullName evidence="19">Serine/threonine-protein kinase haspin</fullName>
        <ecNumber evidence="5">2.7.11.1</ecNumber>
    </recommendedName>
    <alternativeName>
        <fullName evidence="20">Germ cell-specific gene 2 protein</fullName>
    </alternativeName>
</protein>
<dbReference type="FunFam" id="1.10.510.10:FF:000401">
    <property type="entry name" value="serine/threonine-protein kinase haspin"/>
    <property type="match status" value="1"/>
</dbReference>
<dbReference type="FunFam" id="3.30.200.20:FF:000409">
    <property type="entry name" value="serine/threonine-protein kinase haspin"/>
    <property type="match status" value="1"/>
</dbReference>
<evidence type="ECO:0000256" key="11">
    <source>
        <dbReference type="ARBA" id="ARBA00022741"/>
    </source>
</evidence>
<dbReference type="STRING" id="137246.A0A401SZB4"/>
<evidence type="ECO:0000256" key="21">
    <source>
        <dbReference type="PROSITE-ProRule" id="PRU10141"/>
    </source>
</evidence>
<dbReference type="GO" id="GO:0005524">
    <property type="term" value="F:ATP binding"/>
    <property type="evidence" value="ECO:0007669"/>
    <property type="project" value="UniProtKB-UniRule"/>
</dbReference>
<evidence type="ECO:0000256" key="10">
    <source>
        <dbReference type="ARBA" id="ARBA00022679"/>
    </source>
</evidence>
<keyword evidence="10" id="KW-0808">Transferase</keyword>